<feature type="region of interest" description="Disordered" evidence="1">
    <location>
        <begin position="181"/>
        <end position="204"/>
    </location>
</feature>
<feature type="compositionally biased region" description="Low complexity" evidence="1">
    <location>
        <begin position="597"/>
        <end position="607"/>
    </location>
</feature>
<dbReference type="EMBL" id="KZ994805">
    <property type="protein sequence ID" value="RKO92019.1"/>
    <property type="molecule type" value="Genomic_DNA"/>
</dbReference>
<reference evidence="4" key="1">
    <citation type="journal article" date="2018" name="Nat. Microbiol.">
        <title>Leveraging single-cell genomics to expand the fungal tree of life.</title>
        <authorList>
            <person name="Ahrendt S.R."/>
            <person name="Quandt C.A."/>
            <person name="Ciobanu D."/>
            <person name="Clum A."/>
            <person name="Salamov A."/>
            <person name="Andreopoulos B."/>
            <person name="Cheng J.F."/>
            <person name="Woyke T."/>
            <person name="Pelin A."/>
            <person name="Henrissat B."/>
            <person name="Reynolds N.K."/>
            <person name="Benny G.L."/>
            <person name="Smith M.E."/>
            <person name="James T.Y."/>
            <person name="Grigoriev I.V."/>
        </authorList>
    </citation>
    <scope>NUCLEOTIDE SEQUENCE [LARGE SCALE GENOMIC DNA]</scope>
</reference>
<gene>
    <name evidence="3" type="ORF">BDK51DRAFT_45087</name>
</gene>
<feature type="domain" description="TFIIS N-terminal" evidence="2">
    <location>
        <begin position="547"/>
        <end position="587"/>
    </location>
</feature>
<feature type="compositionally biased region" description="Basic and acidic residues" evidence="1">
    <location>
        <begin position="377"/>
        <end position="390"/>
    </location>
</feature>
<proteinExistence type="predicted"/>
<accession>A0A4P9WGT7</accession>
<evidence type="ECO:0000256" key="1">
    <source>
        <dbReference type="SAM" id="MobiDB-lite"/>
    </source>
</evidence>
<feature type="region of interest" description="Disordered" evidence="1">
    <location>
        <begin position="236"/>
        <end position="257"/>
    </location>
</feature>
<organism evidence="3 4">
    <name type="scientific">Blyttiomyces helicus</name>
    <dbReference type="NCBI Taxonomy" id="388810"/>
    <lineage>
        <taxon>Eukaryota</taxon>
        <taxon>Fungi</taxon>
        <taxon>Fungi incertae sedis</taxon>
        <taxon>Chytridiomycota</taxon>
        <taxon>Chytridiomycota incertae sedis</taxon>
        <taxon>Chytridiomycetes</taxon>
        <taxon>Chytridiomycetes incertae sedis</taxon>
        <taxon>Blyttiomyces</taxon>
    </lineage>
</organism>
<evidence type="ECO:0000313" key="4">
    <source>
        <dbReference type="Proteomes" id="UP000269721"/>
    </source>
</evidence>
<protein>
    <recommendedName>
        <fullName evidence="2">TFIIS N-terminal domain-containing protein</fullName>
    </recommendedName>
</protein>
<name>A0A4P9WGT7_9FUNG</name>
<dbReference type="SUPFAM" id="SSF47676">
    <property type="entry name" value="Conserved domain common to transcription factors TFIIS, elongin A, CRSP70"/>
    <property type="match status" value="1"/>
</dbReference>
<sequence length="629" mass="71597">MSAQEWEGMEGSVLLSALDYPPRGNSLEQRGDEAFRGDAAWMKPKLYIKEANGVFFISCERDEFPSGLSAPSRLSWCQWKWKEVWQKPRGMRCSTTRTAGRRWRKLFQSQTHEYKWSSSATWHRASRPGQEWNVVAHHQQEGGRRRLLRKHNLLQLWRDRARRLPRARECYGRVHRGNAKVETAKATSATALKPETEGEPKRDEDIAQRTPLLAKSSCPPRFNFIFALRRGIRRGLPPFQTRHNPRQLRLGPGPAPRAARVPALRVHADRHARARVVPARSHPRRPAASGDLWRALRVFTHEYFELCSALVGKPAVIAYDPRVEELASWERLIRDGATLGAYSVMFGRVPESPHWGGVVREEPTAAADADDADYEEKEPSRSSREDEEKKTKRRLHEDDDEEDVVDEYHEEQRSRKVRKVECSDDEDEVCRLKIFLESEVGYRMETTNENLGLHLIFALLLYPGLKAKGREGPLSALGQHLGADSGPTRKRDRIYDENVRDKLQILRIKLQKFLQRDDHDVRPEVKEKDFEKAAKWLDEAAKTDTDQETLKATKLAKVVRYIARKTNEGDTHGIQEAAHSLVEMWKSTYVDTGGTGLTPADDAGATTDGDDRKAGAASSGTDKTKGPGK</sequence>
<feature type="region of interest" description="Disordered" evidence="1">
    <location>
        <begin position="592"/>
        <end position="629"/>
    </location>
</feature>
<keyword evidence="4" id="KW-1185">Reference proteome</keyword>
<feature type="compositionally biased region" description="Basic and acidic residues" evidence="1">
    <location>
        <begin position="194"/>
        <end position="204"/>
    </location>
</feature>
<dbReference type="InterPro" id="IPR017923">
    <property type="entry name" value="TFIIS_N"/>
</dbReference>
<feature type="region of interest" description="Disordered" evidence="1">
    <location>
        <begin position="353"/>
        <end position="411"/>
    </location>
</feature>
<dbReference type="AlphaFoldDB" id="A0A4P9WGT7"/>
<evidence type="ECO:0000313" key="3">
    <source>
        <dbReference type="EMBL" id="RKO92019.1"/>
    </source>
</evidence>
<dbReference type="InterPro" id="IPR035441">
    <property type="entry name" value="TFIIS/LEDGF_dom_sf"/>
</dbReference>
<dbReference type="Gene3D" id="1.20.930.10">
    <property type="entry name" value="Conserved domain common to transcription factors TFIIS, elongin A, CRSP70"/>
    <property type="match status" value="1"/>
</dbReference>
<evidence type="ECO:0000259" key="2">
    <source>
        <dbReference type="Pfam" id="PF08711"/>
    </source>
</evidence>
<feature type="compositionally biased region" description="Low complexity" evidence="1">
    <location>
        <begin position="248"/>
        <end position="257"/>
    </location>
</feature>
<dbReference type="Pfam" id="PF08711">
    <property type="entry name" value="Med26"/>
    <property type="match status" value="1"/>
</dbReference>
<dbReference type="Proteomes" id="UP000269721">
    <property type="component" value="Unassembled WGS sequence"/>
</dbReference>